<evidence type="ECO:0000313" key="2">
    <source>
        <dbReference type="EMBL" id="MFL0251110.1"/>
    </source>
</evidence>
<evidence type="ECO:0000313" key="3">
    <source>
        <dbReference type="Proteomes" id="UP001623592"/>
    </source>
</evidence>
<sequence length="261" mass="30525">MKIGLSSAVFYPNVDTEDSLEIISKLGFECAEIFLNSFSEYSEEFIDKLIYEKSTYNISINSVHAFSSSFEPYIFDAYKRRRMDMIKNFKKVCKAGNRLGAICYTFHGMRYQDINTVNKKLVSDIYNELTYIALENNIKLAQENVSWCMSSNLDFLKFLKETCKYDLFFTLDIKQAYRAGIEPYEYINVMGEKLVNFHINDRDRENTCLLPGRGNVDYSKIVNALKKNNYCGNGIVEVYRENYESYGELKECKKKLEKFLK</sequence>
<dbReference type="Proteomes" id="UP001623592">
    <property type="component" value="Unassembled WGS sequence"/>
</dbReference>
<reference evidence="2 3" key="1">
    <citation type="submission" date="2024-11" db="EMBL/GenBank/DDBJ databases">
        <authorList>
            <person name="Heng Y.C."/>
            <person name="Lim A.C.H."/>
            <person name="Lee J.K.Y."/>
            <person name="Kittelmann S."/>
        </authorList>
    </citation>
    <scope>NUCLEOTIDE SEQUENCE [LARGE SCALE GENOMIC DNA]</scope>
    <source>
        <strain evidence="2 3">WILCCON 0114</strain>
    </source>
</reference>
<gene>
    <name evidence="2" type="ORF">ACJDT4_11805</name>
</gene>
<dbReference type="InterPro" id="IPR050312">
    <property type="entry name" value="IolE/XylAMocC-like"/>
</dbReference>
<accession>A0ABW8TF93</accession>
<dbReference type="SUPFAM" id="SSF51658">
    <property type="entry name" value="Xylose isomerase-like"/>
    <property type="match status" value="1"/>
</dbReference>
<protein>
    <submittedName>
        <fullName evidence="2">Sugar phosphate isomerase/epimerase family protein</fullName>
    </submittedName>
</protein>
<comment type="caution">
    <text evidence="2">The sequence shown here is derived from an EMBL/GenBank/DDBJ whole genome shotgun (WGS) entry which is preliminary data.</text>
</comment>
<organism evidence="2 3">
    <name type="scientific">Clostridium neuense</name>
    <dbReference type="NCBI Taxonomy" id="1728934"/>
    <lineage>
        <taxon>Bacteria</taxon>
        <taxon>Bacillati</taxon>
        <taxon>Bacillota</taxon>
        <taxon>Clostridia</taxon>
        <taxon>Eubacteriales</taxon>
        <taxon>Clostridiaceae</taxon>
        <taxon>Clostridium</taxon>
    </lineage>
</organism>
<dbReference type="InterPro" id="IPR013022">
    <property type="entry name" value="Xyl_isomerase-like_TIM-brl"/>
</dbReference>
<dbReference type="PANTHER" id="PTHR12110:SF21">
    <property type="entry name" value="XYLOSE ISOMERASE-LIKE TIM BARREL DOMAIN-CONTAINING PROTEIN"/>
    <property type="match status" value="1"/>
</dbReference>
<feature type="domain" description="Xylose isomerase-like TIM barrel" evidence="1">
    <location>
        <begin position="21"/>
        <end position="247"/>
    </location>
</feature>
<dbReference type="InterPro" id="IPR036237">
    <property type="entry name" value="Xyl_isomerase-like_sf"/>
</dbReference>
<dbReference type="GO" id="GO:0016853">
    <property type="term" value="F:isomerase activity"/>
    <property type="evidence" value="ECO:0007669"/>
    <property type="project" value="UniProtKB-KW"/>
</dbReference>
<proteinExistence type="predicted"/>
<dbReference type="EMBL" id="JBJIAA010000009">
    <property type="protein sequence ID" value="MFL0251110.1"/>
    <property type="molecule type" value="Genomic_DNA"/>
</dbReference>
<dbReference type="Pfam" id="PF01261">
    <property type="entry name" value="AP_endonuc_2"/>
    <property type="match status" value="1"/>
</dbReference>
<dbReference type="PANTHER" id="PTHR12110">
    <property type="entry name" value="HYDROXYPYRUVATE ISOMERASE"/>
    <property type="match status" value="1"/>
</dbReference>
<evidence type="ECO:0000259" key="1">
    <source>
        <dbReference type="Pfam" id="PF01261"/>
    </source>
</evidence>
<keyword evidence="3" id="KW-1185">Reference proteome</keyword>
<keyword evidence="2" id="KW-0413">Isomerase</keyword>
<dbReference type="Gene3D" id="3.20.20.150">
    <property type="entry name" value="Divalent-metal-dependent TIM barrel enzymes"/>
    <property type="match status" value="1"/>
</dbReference>
<dbReference type="RefSeq" id="WP_406787767.1">
    <property type="nucleotide sequence ID" value="NZ_JBJIAA010000009.1"/>
</dbReference>
<name>A0ABW8TF93_9CLOT</name>